<dbReference type="GO" id="GO:0005829">
    <property type="term" value="C:cytosol"/>
    <property type="evidence" value="ECO:0007669"/>
    <property type="project" value="TreeGrafter"/>
</dbReference>
<dbReference type="SFLD" id="SFLDS00003">
    <property type="entry name" value="Haloacid_Dehalogenase"/>
    <property type="match status" value="1"/>
</dbReference>
<keyword evidence="1" id="KW-0378">Hydrolase</keyword>
<dbReference type="AlphaFoldDB" id="A0A226RBJ2"/>
<dbReference type="SFLD" id="SFLDG01140">
    <property type="entry name" value="C2.B:_Phosphomannomutase_and_P"/>
    <property type="match status" value="1"/>
</dbReference>
<dbReference type="InterPro" id="IPR036412">
    <property type="entry name" value="HAD-like_sf"/>
</dbReference>
<dbReference type="PANTHER" id="PTHR10000">
    <property type="entry name" value="PHOSPHOSERINE PHOSPHATASE"/>
    <property type="match status" value="1"/>
</dbReference>
<organism evidence="1 2">
    <name type="scientific">Ligilactobacillus agilis</name>
    <dbReference type="NCBI Taxonomy" id="1601"/>
    <lineage>
        <taxon>Bacteria</taxon>
        <taxon>Bacillati</taxon>
        <taxon>Bacillota</taxon>
        <taxon>Bacilli</taxon>
        <taxon>Lactobacillales</taxon>
        <taxon>Lactobacillaceae</taxon>
        <taxon>Ligilactobacillus</taxon>
    </lineage>
</organism>
<gene>
    <name evidence="1" type="ORF">AYP69_09810</name>
</gene>
<reference evidence="1 2" key="1">
    <citation type="submission" date="2016-03" db="EMBL/GenBank/DDBJ databases">
        <title>Sequencing of Lactobacillus Species from Commercial Turkeys.</title>
        <authorList>
            <person name="Johnson T.J."/>
            <person name="Youmans B.P."/>
            <person name="Case K.A."/>
        </authorList>
    </citation>
    <scope>NUCLEOTIDE SEQUENCE [LARGE SCALE GENOMIC DNA]</scope>
    <source>
        <strain evidence="1 2">UMNLA1</strain>
    </source>
</reference>
<dbReference type="SFLD" id="SFLDG01144">
    <property type="entry name" value="C2.B.4:_PGP_Like"/>
    <property type="match status" value="1"/>
</dbReference>
<proteinExistence type="predicted"/>
<dbReference type="NCBIfam" id="TIGR01484">
    <property type="entry name" value="HAD-SF-IIB"/>
    <property type="match status" value="1"/>
</dbReference>
<dbReference type="EMBL" id="LUGO01000089">
    <property type="protein sequence ID" value="OXS37806.1"/>
    <property type="molecule type" value="Genomic_DNA"/>
</dbReference>
<dbReference type="Gene3D" id="3.40.50.1000">
    <property type="entry name" value="HAD superfamily/HAD-like"/>
    <property type="match status" value="1"/>
</dbReference>
<dbReference type="Gene3D" id="3.30.1240.10">
    <property type="match status" value="1"/>
</dbReference>
<dbReference type="GO" id="GO:0016791">
    <property type="term" value="F:phosphatase activity"/>
    <property type="evidence" value="ECO:0007669"/>
    <property type="project" value="TreeGrafter"/>
</dbReference>
<name>A0A226RBJ2_9LACO</name>
<dbReference type="PANTHER" id="PTHR10000:SF53">
    <property type="entry name" value="5-AMINO-6-(5-PHOSPHO-D-RIBITYLAMINO)URACIL PHOSPHATASE YBJI-RELATED"/>
    <property type="match status" value="1"/>
</dbReference>
<dbReference type="InterPro" id="IPR006379">
    <property type="entry name" value="HAD-SF_hydro_IIB"/>
</dbReference>
<dbReference type="RefSeq" id="WP_089144058.1">
    <property type="nucleotide sequence ID" value="NZ_LUGD01000073.1"/>
</dbReference>
<protein>
    <submittedName>
        <fullName evidence="1">HAD family hydrolase</fullName>
    </submittedName>
</protein>
<dbReference type="Proteomes" id="UP000215261">
    <property type="component" value="Unassembled WGS sequence"/>
</dbReference>
<dbReference type="GO" id="GO:0000287">
    <property type="term" value="F:magnesium ion binding"/>
    <property type="evidence" value="ECO:0007669"/>
    <property type="project" value="TreeGrafter"/>
</dbReference>
<dbReference type="Pfam" id="PF08282">
    <property type="entry name" value="Hydrolase_3"/>
    <property type="match status" value="1"/>
</dbReference>
<dbReference type="SUPFAM" id="SSF56784">
    <property type="entry name" value="HAD-like"/>
    <property type="match status" value="1"/>
</dbReference>
<accession>A0A226RBJ2</accession>
<dbReference type="NCBIfam" id="TIGR00099">
    <property type="entry name" value="Cof-subfamily"/>
    <property type="match status" value="1"/>
</dbReference>
<dbReference type="InterPro" id="IPR023214">
    <property type="entry name" value="HAD_sf"/>
</dbReference>
<evidence type="ECO:0000313" key="2">
    <source>
        <dbReference type="Proteomes" id="UP000215261"/>
    </source>
</evidence>
<dbReference type="PROSITE" id="PS01229">
    <property type="entry name" value="COF_2"/>
    <property type="match status" value="1"/>
</dbReference>
<comment type="caution">
    <text evidence="1">The sequence shown here is derived from an EMBL/GenBank/DDBJ whole genome shotgun (WGS) entry which is preliminary data.</text>
</comment>
<dbReference type="InterPro" id="IPR000150">
    <property type="entry name" value="Cof"/>
</dbReference>
<dbReference type="CDD" id="cd07518">
    <property type="entry name" value="HAD_YbiV-Like"/>
    <property type="match status" value="1"/>
</dbReference>
<evidence type="ECO:0000313" key="1">
    <source>
        <dbReference type="EMBL" id="OXS37806.1"/>
    </source>
</evidence>
<sequence>MAPFKAIAVDMDGTFLDDQKNYDKELFAYLLTKMNEQGIHFIVASGNQYERLRLDFVEHYQDLAFVAENGAYLIDRTQAVLTQALDLDVIKQVVTFKQAYPELHLAACGVKAAYIPHDEEKDFVEEMKYYCPKHELIESLEKLPVDAYLKLTAGMRAEDTKPLLAALQAEFGQVLKITSSGFGSIDLMKKGVNKAQGLDLMLKRWNLGHDDLIAFGDGGNDIEMLTRAKYGYAMENGDPKVKAIADYIAPANNEAGVLQVLKGYLE</sequence>